<dbReference type="Pfam" id="PF07451">
    <property type="entry name" value="SpoVAD"/>
    <property type="match status" value="1"/>
</dbReference>
<dbReference type="AlphaFoldDB" id="W4V3V2"/>
<dbReference type="InterPro" id="IPR010894">
    <property type="entry name" value="SpoVAD"/>
</dbReference>
<keyword evidence="2" id="KW-1185">Reference proteome</keyword>
<evidence type="ECO:0000313" key="2">
    <source>
        <dbReference type="Proteomes" id="UP000019109"/>
    </source>
</evidence>
<comment type="caution">
    <text evidence="1">The sequence shown here is derived from an EMBL/GenBank/DDBJ whole genome shotgun (WGS) entry which is preliminary data.</text>
</comment>
<name>W4V3V2_9FIRM</name>
<organism evidence="1 2">
    <name type="scientific">Acetivibrio straminisolvens JCM 21531</name>
    <dbReference type="NCBI Taxonomy" id="1294263"/>
    <lineage>
        <taxon>Bacteria</taxon>
        <taxon>Bacillati</taxon>
        <taxon>Bacillota</taxon>
        <taxon>Clostridia</taxon>
        <taxon>Eubacteriales</taxon>
        <taxon>Oscillospiraceae</taxon>
        <taxon>Acetivibrio</taxon>
    </lineage>
</organism>
<protein>
    <submittedName>
        <fullName evidence="1">Stage V sporulation protein AD</fullName>
    </submittedName>
</protein>
<dbReference type="Proteomes" id="UP000019109">
    <property type="component" value="Unassembled WGS sequence"/>
</dbReference>
<dbReference type="Gene3D" id="3.40.47.40">
    <property type="entry name" value="Stage V sporulation protein AD"/>
    <property type="match status" value="1"/>
</dbReference>
<accession>W4V3V2</accession>
<sequence>MDGSLKNVLFIATGALLSPVSTQQGESIPSIAHAISITTSLQQ</sequence>
<reference evidence="1" key="1">
    <citation type="journal article" date="2014" name="Genome Announc.">
        <title>Draft Genome Sequence of Clostridium straminisolvens Strain JCM 21531T, Isolated from a Cellulose-Degrading Bacterial Community.</title>
        <authorList>
            <person name="Yuki M."/>
            <person name="Oshima K."/>
            <person name="Suda W."/>
            <person name="Sakamoto M."/>
            <person name="Kitamura K."/>
            <person name="Iida T."/>
            <person name="Hattori M."/>
            <person name="Ohkuma M."/>
        </authorList>
    </citation>
    <scope>NUCLEOTIDE SEQUENCE [LARGE SCALE GENOMIC DNA]</scope>
    <source>
        <strain evidence="1">JCM 21531</strain>
    </source>
</reference>
<dbReference type="InterPro" id="IPR038369">
    <property type="entry name" value="SpoVAD_sf"/>
</dbReference>
<dbReference type="EMBL" id="BAVR01000014">
    <property type="protein sequence ID" value="GAE88135.1"/>
    <property type="molecule type" value="Genomic_DNA"/>
</dbReference>
<proteinExistence type="predicted"/>
<evidence type="ECO:0000313" key="1">
    <source>
        <dbReference type="EMBL" id="GAE88135.1"/>
    </source>
</evidence>
<gene>
    <name evidence="1" type="ORF">JCM21531_1559</name>
</gene>
<dbReference type="STRING" id="1294263.JCM21531_1559"/>